<sequence length="1019" mass="114525">MSNFELQYEALCNGKVPVSKYRSKETGLTVCIAQVDGPIVNGYICLATEAHDDDGLPHTLEHLVFLGSEDFPYKGILDQFANRCLASGTNAWTETDHTCYTMTNAGSEGFLKLLPIYMDHILYPTITESGYVTEVHHVDGSGEDGGIVYCEMQARENTGESRTQLAFLRAMYPGHCGYKSETGGIMKNLRESTSHDKVKRYHKEFYRPENVCIIISGSIKPDDVFRVLEPVDKKIIAKGCRSEFTRPWQDAVPPLTETVRQTVYYPSEDDEYGMVHIGFRGPPSKALYEHLCLSILTDYLDTSAISPVQRDMVEIDEPFAGSADFNIIENSAMTVYITFQNADVEKLKEIEDEFMKVLTRIASGEEAIDMQRLSTIIHRRKLDTLSSLEYMPCDSVAFFVIGHFLYGDGEQDLYGRLNMVEFCGRMLSESTDYWLDLLKKYFIGTPRVVVTGIPSLNLGVDMGKEEEDRLERQKEELGVDGMKECKMRVEKAEEENSRPAPPSVHEKIRPPSVSGIHLHSISPSTNVPASATRNKDSNPDFPLSGLPFRFMLDDISTNFVELNVLLDTCAVPEHLKDYLPLYCDMLPESAILGDDGVLIPYEKVVAEIEADTLQCGAGLGFPGSTYFRCGSFPQLFTLTIRVEEAKYETAVSLAKKLLHRVTFTPQRTKVVAQKRLSDSSSAKRSGAKVMKTVLRQLCFNSESNLRVMSMVKQQTFLSKLVKTLDKDPDCILSDLNKLKSVLTSPSNIRVHLACDVKKLAARAPPADVWKDFVPGVTETMPNHNLETVTSTFRLLRPVEEVKSRHCIVGMKEVESSYMIQAVPCVSDFSHPDLPALMVLLQYFTQCEGPMWRRIRGLGLSYNYSMVVDPESGLLFFGLTKATYIQDPYKEAKNIVFEYLGGEHQFEQLELEAAKSSLVFELVEEQKTVLKASEQSLLTYFQAVPSSYNKEMLDLVSRVTLEDLERVGVQYVQPLFDPARTRCAICVNPTKVKATQDQFLEKHGMHLKEVSLNDKALAAL</sequence>
<keyword evidence="4" id="KW-1185">Reference proteome</keyword>
<feature type="domain" description="Peptidase M16 N-terminal" evidence="2">
    <location>
        <begin position="49"/>
        <end position="132"/>
    </location>
</feature>
<feature type="domain" description="Peptidase M16 C-terminal" evidence="3">
    <location>
        <begin position="194"/>
        <end position="365"/>
    </location>
</feature>
<dbReference type="InterPro" id="IPR011249">
    <property type="entry name" value="Metalloenz_LuxS/M16"/>
</dbReference>
<evidence type="ECO:0000256" key="1">
    <source>
        <dbReference type="SAM" id="MobiDB-lite"/>
    </source>
</evidence>
<dbReference type="PANTHER" id="PTHR43016:SF16">
    <property type="entry name" value="METALLOPROTEASE, PUTATIVE (AFU_ORTHOLOGUE AFUA_4G07610)-RELATED"/>
    <property type="match status" value="1"/>
</dbReference>
<reference evidence="5" key="1">
    <citation type="submission" date="2025-08" db="UniProtKB">
        <authorList>
            <consortium name="RefSeq"/>
        </authorList>
    </citation>
    <scope>IDENTIFICATION</scope>
</reference>
<dbReference type="Gene3D" id="3.30.830.10">
    <property type="entry name" value="Metalloenzyme, LuxS/M16 peptidase-like"/>
    <property type="match status" value="4"/>
</dbReference>
<proteinExistence type="predicted"/>
<dbReference type="InterPro" id="IPR007863">
    <property type="entry name" value="Peptidase_M16_C"/>
</dbReference>
<dbReference type="Pfam" id="PF05193">
    <property type="entry name" value="Peptidase_M16_C"/>
    <property type="match status" value="1"/>
</dbReference>
<evidence type="ECO:0000259" key="2">
    <source>
        <dbReference type="Pfam" id="PF00675"/>
    </source>
</evidence>
<dbReference type="SUPFAM" id="SSF63411">
    <property type="entry name" value="LuxS/MPP-like metallohydrolase"/>
    <property type="match status" value="4"/>
</dbReference>
<dbReference type="GeneID" id="101855001"/>
<organism evidence="4 5">
    <name type="scientific">Aplysia californica</name>
    <name type="common">California sea hare</name>
    <dbReference type="NCBI Taxonomy" id="6500"/>
    <lineage>
        <taxon>Eukaryota</taxon>
        <taxon>Metazoa</taxon>
        <taxon>Spiralia</taxon>
        <taxon>Lophotrochozoa</taxon>
        <taxon>Mollusca</taxon>
        <taxon>Gastropoda</taxon>
        <taxon>Heterobranchia</taxon>
        <taxon>Euthyneura</taxon>
        <taxon>Tectipleura</taxon>
        <taxon>Aplysiida</taxon>
        <taxon>Aplysioidea</taxon>
        <taxon>Aplysiidae</taxon>
        <taxon>Aplysia</taxon>
    </lineage>
</organism>
<dbReference type="PANTHER" id="PTHR43016">
    <property type="entry name" value="PRESEQUENCE PROTEASE"/>
    <property type="match status" value="1"/>
</dbReference>
<protein>
    <submittedName>
        <fullName evidence="5">Uncharacterized protein C05D11.1</fullName>
    </submittedName>
</protein>
<feature type="region of interest" description="Disordered" evidence="1">
    <location>
        <begin position="489"/>
        <end position="509"/>
    </location>
</feature>
<gene>
    <name evidence="5" type="primary">LOC101855001</name>
</gene>
<name>A0ABM0JFQ0_APLCA</name>
<accession>A0ABM0JFQ0</accession>
<evidence type="ECO:0000313" key="5">
    <source>
        <dbReference type="RefSeq" id="XP_005092612.1"/>
    </source>
</evidence>
<dbReference type="Proteomes" id="UP000694888">
    <property type="component" value="Unplaced"/>
</dbReference>
<dbReference type="Pfam" id="PF00675">
    <property type="entry name" value="Peptidase_M16"/>
    <property type="match status" value="1"/>
</dbReference>
<evidence type="ECO:0000259" key="3">
    <source>
        <dbReference type="Pfam" id="PF05193"/>
    </source>
</evidence>
<evidence type="ECO:0000313" key="4">
    <source>
        <dbReference type="Proteomes" id="UP000694888"/>
    </source>
</evidence>
<dbReference type="RefSeq" id="XP_005092612.1">
    <property type="nucleotide sequence ID" value="XM_005092555.3"/>
</dbReference>
<dbReference type="InterPro" id="IPR011765">
    <property type="entry name" value="Pept_M16_N"/>
</dbReference>